<keyword evidence="2" id="KW-1185">Reference proteome</keyword>
<proteinExistence type="predicted"/>
<dbReference type="Gene3D" id="3.30.70.3120">
    <property type="match status" value="1"/>
</dbReference>
<dbReference type="InterPro" id="IPR053725">
    <property type="entry name" value="CRISPR_Cas5_sf"/>
</dbReference>
<name>F0QST2_VULM7</name>
<evidence type="ECO:0000313" key="1">
    <source>
        <dbReference type="EMBL" id="ADY01599.1"/>
    </source>
</evidence>
<dbReference type="EMBL" id="CP002529">
    <property type="protein sequence ID" value="ADY01599.1"/>
    <property type="molecule type" value="Genomic_DNA"/>
</dbReference>
<dbReference type="KEGG" id="vmo:VMUT_1394"/>
<dbReference type="eggNOG" id="arCOG02671">
    <property type="taxonomic scope" value="Archaea"/>
</dbReference>
<dbReference type="STRING" id="985053.VMUT_1394"/>
<accession>F0QST2</accession>
<dbReference type="AlphaFoldDB" id="F0QST2"/>
<organism evidence="1 2">
    <name type="scientific">Vulcanisaeta moutnovskia (strain 768-28)</name>
    <dbReference type="NCBI Taxonomy" id="985053"/>
    <lineage>
        <taxon>Archaea</taxon>
        <taxon>Thermoproteota</taxon>
        <taxon>Thermoprotei</taxon>
        <taxon>Thermoproteales</taxon>
        <taxon>Thermoproteaceae</taxon>
        <taxon>Vulcanisaeta</taxon>
    </lineage>
</organism>
<dbReference type="Proteomes" id="UP000007485">
    <property type="component" value="Chromosome"/>
</dbReference>
<protein>
    <submittedName>
        <fullName evidence="1">Uncharacterized protein</fullName>
    </submittedName>
</protein>
<gene>
    <name evidence="1" type="ordered locus">VMUT_1394</name>
</gene>
<evidence type="ECO:0000313" key="2">
    <source>
        <dbReference type="Proteomes" id="UP000007485"/>
    </source>
</evidence>
<reference evidence="1 2" key="1">
    <citation type="journal article" date="2011" name="J. Bacteriol.">
        <title>Complete genome sequence of 'Vulcanisaeta moutnovskia' strain 768-28, a novel member of the hyperthermophilic crenarchaeal genus vulcanisaeta.</title>
        <authorList>
            <person name="Gumerov V.M."/>
            <person name="Mardanov A.V."/>
            <person name="Beletsky A.V."/>
            <person name="Prokofeva M.I."/>
            <person name="Bonch-Osmolovskaya E.A."/>
            <person name="Ravin N.V."/>
            <person name="Skryabin K.G."/>
        </authorList>
    </citation>
    <scope>NUCLEOTIDE SEQUENCE [LARGE SCALE GENOMIC DNA]</scope>
    <source>
        <strain evidence="1 2">768-28</strain>
    </source>
</reference>
<sequence>MEDKYGVREPNPDNLYKEAYNIGIHYVTFRAAPYATVMTLERAMSITYQRRLKEMSTSIISKCIDVFTEIENYGLKATENKYGSNNECIKQYKEVIANTFAVASRGITVFNGTSYIAYIVNNEELVKYAWQIVRIGRKEDLVVVRDVKLVGLNELKPLGDVSFNSRFYVPKEPIKGEPMNASLWQMPIYINGSVHEEDVYVPHGLFNSTIMVDSTKAITYEVTIDGMKEFIVIPREVIENA</sequence>
<dbReference type="HOGENOM" id="CLU_1149871_0_0_2"/>